<protein>
    <recommendedName>
        <fullName evidence="2">Hpc2-related domain-containing protein</fullName>
    </recommendedName>
</protein>
<evidence type="ECO:0000313" key="4">
    <source>
        <dbReference type="Proteomes" id="UP001562354"/>
    </source>
</evidence>
<feature type="compositionally biased region" description="Basic and acidic residues" evidence="1">
    <location>
        <begin position="467"/>
        <end position="479"/>
    </location>
</feature>
<comment type="caution">
    <text evidence="3">The sequence shown here is derived from an EMBL/GenBank/DDBJ whole genome shotgun (WGS) entry which is preliminary data.</text>
</comment>
<feature type="compositionally biased region" description="Polar residues" evidence="1">
    <location>
        <begin position="43"/>
        <end position="54"/>
    </location>
</feature>
<feature type="domain" description="Hpc2-related" evidence="2">
    <location>
        <begin position="486"/>
        <end position="523"/>
    </location>
</feature>
<feature type="compositionally biased region" description="Basic and acidic residues" evidence="1">
    <location>
        <begin position="89"/>
        <end position="101"/>
    </location>
</feature>
<sequence>MAGDEAQSSSPVSSPQSIPDTIEVAPAKSTQRPRFLVPGDVVNNVNGLLPQSATKGVANNAKTATTSHDQPTQQSAPPQPTKRPRASKKKDAEGKADEKPKEKKPRKPRTVDPNKPTAAARKKQKLNDVGAAPEPTLSRQPTINEMVNNFQAPLQPAPATQQLHPAQILREDLSARPASSGQRYDPIRSAMTADPYTVARPPQVSPQPHRASASPAIASLMNPTSSNTMQSPVVLQSIQTPLKRLSMNSVPSPEIPTKPFIPLEPEAKIPAPMATNSLHKIPPLSDGPMKMEVDPPVVPQVKERVKEKSTEHEKEKEREKEREKEKEKENDKEKEKEKLANKSAPAASKAKRPTPPPARPTGSGLLSNSDLFGGPAMGEDDRTRHGVDIDIHIALDPAGNNTINIAQEIMKKYGRNAINPRAAAHRERLLQVANMGARLENGSADDMSVDLNSDAENDSNVEMGGMDDEKREDTGEDGKPKRRRRKKVEEYDKDDDFIDDTELAWQEGAAVAKDGFFVYSGPLIPVGEEAKIETSQPSGRGRGRGRGRSRAAAAGAIGVTHAQLAAKNESSGAAATSASGGAAGSSGRGRGRGRGTGAPRKPRITKADRERMDNEKMERERQAATMQIDAKPQLLTPQNV</sequence>
<feature type="compositionally biased region" description="Low complexity" evidence="1">
    <location>
        <begin position="7"/>
        <end position="17"/>
    </location>
</feature>
<evidence type="ECO:0000256" key="1">
    <source>
        <dbReference type="SAM" id="MobiDB-lite"/>
    </source>
</evidence>
<keyword evidence="4" id="KW-1185">Reference proteome</keyword>
<dbReference type="Proteomes" id="UP001562354">
    <property type="component" value="Unassembled WGS sequence"/>
</dbReference>
<feature type="compositionally biased region" description="Basic and acidic residues" evidence="1">
    <location>
        <begin position="605"/>
        <end position="622"/>
    </location>
</feature>
<reference evidence="3 4" key="1">
    <citation type="submission" date="2024-07" db="EMBL/GenBank/DDBJ databases">
        <title>Draft sequence of the Neodothiora populina.</title>
        <authorList>
            <person name="Drown D.D."/>
            <person name="Schuette U.S."/>
            <person name="Buechlein A.B."/>
            <person name="Rusch D.R."/>
            <person name="Winton L.W."/>
            <person name="Adams G.A."/>
        </authorList>
    </citation>
    <scope>NUCLEOTIDE SEQUENCE [LARGE SCALE GENOMIC DNA]</scope>
    <source>
        <strain evidence="3 4">CPC 39397</strain>
    </source>
</reference>
<feature type="compositionally biased region" description="Basic and acidic residues" evidence="1">
    <location>
        <begin position="301"/>
        <end position="340"/>
    </location>
</feature>
<evidence type="ECO:0000259" key="2">
    <source>
        <dbReference type="Pfam" id="PF08729"/>
    </source>
</evidence>
<dbReference type="RefSeq" id="XP_069198011.1">
    <property type="nucleotide sequence ID" value="XM_069345805.1"/>
</dbReference>
<feature type="region of interest" description="Disordered" evidence="1">
    <location>
        <begin position="529"/>
        <end position="640"/>
    </location>
</feature>
<organism evidence="3 4">
    <name type="scientific">Neodothiora populina</name>
    <dbReference type="NCBI Taxonomy" id="2781224"/>
    <lineage>
        <taxon>Eukaryota</taxon>
        <taxon>Fungi</taxon>
        <taxon>Dikarya</taxon>
        <taxon>Ascomycota</taxon>
        <taxon>Pezizomycotina</taxon>
        <taxon>Dothideomycetes</taxon>
        <taxon>Dothideomycetidae</taxon>
        <taxon>Dothideales</taxon>
        <taxon>Dothioraceae</taxon>
        <taxon>Neodothiora</taxon>
    </lineage>
</organism>
<dbReference type="Pfam" id="PF08729">
    <property type="entry name" value="HUN"/>
    <property type="match status" value="1"/>
</dbReference>
<dbReference type="InterPro" id="IPR014840">
    <property type="entry name" value="HRD"/>
</dbReference>
<dbReference type="GeneID" id="95979637"/>
<feature type="region of interest" description="Disordered" evidence="1">
    <location>
        <begin position="441"/>
        <end position="494"/>
    </location>
</feature>
<evidence type="ECO:0000313" key="3">
    <source>
        <dbReference type="EMBL" id="KAL1301735.1"/>
    </source>
</evidence>
<proteinExistence type="predicted"/>
<feature type="compositionally biased region" description="Polar residues" evidence="1">
    <location>
        <begin position="60"/>
        <end position="69"/>
    </location>
</feature>
<feature type="region of interest" description="Disordered" evidence="1">
    <location>
        <begin position="1"/>
        <end position="143"/>
    </location>
</feature>
<gene>
    <name evidence="3" type="ORF">AAFC00_005938</name>
</gene>
<feature type="region of interest" description="Disordered" evidence="1">
    <location>
        <begin position="271"/>
        <end position="383"/>
    </location>
</feature>
<name>A0ABR3P7R5_9PEZI</name>
<feature type="compositionally biased region" description="Low complexity" evidence="1">
    <location>
        <begin position="570"/>
        <end position="580"/>
    </location>
</feature>
<dbReference type="EMBL" id="JBFMKM010000013">
    <property type="protein sequence ID" value="KAL1301735.1"/>
    <property type="molecule type" value="Genomic_DNA"/>
</dbReference>
<accession>A0ABR3P7R5</accession>